<keyword evidence="1" id="KW-0812">Transmembrane</keyword>
<organism evidence="2 3">
    <name type="scientific">Nocardioides luti</name>
    <dbReference type="NCBI Taxonomy" id="2761101"/>
    <lineage>
        <taxon>Bacteria</taxon>
        <taxon>Bacillati</taxon>
        <taxon>Actinomycetota</taxon>
        <taxon>Actinomycetes</taxon>
        <taxon>Propionibacteriales</taxon>
        <taxon>Nocardioidaceae</taxon>
        <taxon>Nocardioides</taxon>
    </lineage>
</organism>
<dbReference type="RefSeq" id="WP_185252085.1">
    <property type="nucleotide sequence ID" value="NZ_JACKXE010000001.1"/>
</dbReference>
<feature type="transmembrane region" description="Helical" evidence="1">
    <location>
        <begin position="12"/>
        <end position="33"/>
    </location>
</feature>
<gene>
    <name evidence="2" type="ORF">H5V45_05950</name>
</gene>
<dbReference type="AlphaFoldDB" id="A0A7X0REK0"/>
<evidence type="ECO:0000313" key="3">
    <source>
        <dbReference type="Proteomes" id="UP000523955"/>
    </source>
</evidence>
<proteinExistence type="predicted"/>
<reference evidence="2 3" key="1">
    <citation type="submission" date="2020-08" db="EMBL/GenBank/DDBJ databases">
        <authorList>
            <person name="Seo M.-J."/>
        </authorList>
    </citation>
    <scope>NUCLEOTIDE SEQUENCE [LARGE SCALE GENOMIC DNA]</scope>
    <source>
        <strain evidence="2 3">KIGAM211</strain>
    </source>
</reference>
<evidence type="ECO:0000313" key="2">
    <source>
        <dbReference type="EMBL" id="MBB6626859.1"/>
    </source>
</evidence>
<protein>
    <submittedName>
        <fullName evidence="2">Uncharacterized protein</fullName>
    </submittedName>
</protein>
<dbReference type="Proteomes" id="UP000523955">
    <property type="component" value="Unassembled WGS sequence"/>
</dbReference>
<accession>A0A7X0REK0</accession>
<keyword evidence="1" id="KW-1133">Transmembrane helix</keyword>
<dbReference type="EMBL" id="JACKXE010000001">
    <property type="protein sequence ID" value="MBB6626859.1"/>
    <property type="molecule type" value="Genomic_DNA"/>
</dbReference>
<keyword evidence="1" id="KW-0472">Membrane</keyword>
<name>A0A7X0REK0_9ACTN</name>
<sequence length="172" mass="17537">MNPVTAAIGRKVILPLGTLLGAGGMVMALGIPWTSSGEGAGGIRLSADDEHGATLTITHIKPGESETRSVTIRNSGGTSSRLSFQETGEPSTFADGELHLAIEKDGKPVYDGPFAGMSDFAQDMGNLAPGGSSTFLFTVSLPDDAPFANQGTPATASYAWETAPGYTASDGS</sequence>
<keyword evidence="3" id="KW-1185">Reference proteome</keyword>
<evidence type="ECO:0000256" key="1">
    <source>
        <dbReference type="SAM" id="Phobius"/>
    </source>
</evidence>
<comment type="caution">
    <text evidence="2">The sequence shown here is derived from an EMBL/GenBank/DDBJ whole genome shotgun (WGS) entry which is preliminary data.</text>
</comment>